<protein>
    <recommendedName>
        <fullName evidence="9">Endonuclease MutS2</fullName>
        <ecNumber evidence="9">3.1.-.-</ecNumber>
    </recommendedName>
    <alternativeName>
        <fullName evidence="9">Ribosome-associated protein quality control-upstream factor</fullName>
        <shortName evidence="9">RQC-upstream factor</shortName>
        <shortName evidence="9">RqcU</shortName>
        <ecNumber evidence="9">3.6.4.-</ecNumber>
    </alternativeName>
</protein>
<dbReference type="PROSITE" id="PS00486">
    <property type="entry name" value="DNA_MISMATCH_REPAIR_2"/>
    <property type="match status" value="1"/>
</dbReference>
<evidence type="ECO:0000256" key="2">
    <source>
        <dbReference type="ARBA" id="ARBA00022730"/>
    </source>
</evidence>
<dbReference type="SMART" id="SM00533">
    <property type="entry name" value="MUTSd"/>
    <property type="match status" value="1"/>
</dbReference>
<dbReference type="InterPro" id="IPR036063">
    <property type="entry name" value="Smr_dom_sf"/>
</dbReference>
<dbReference type="InterPro" id="IPR027417">
    <property type="entry name" value="P-loop_NTPase"/>
</dbReference>
<dbReference type="SUPFAM" id="SSF160443">
    <property type="entry name" value="SMR domain-like"/>
    <property type="match status" value="1"/>
</dbReference>
<dbReference type="PROSITE" id="PS50828">
    <property type="entry name" value="SMR"/>
    <property type="match status" value="1"/>
</dbReference>
<dbReference type="GO" id="GO:0004519">
    <property type="term" value="F:endonuclease activity"/>
    <property type="evidence" value="ECO:0007669"/>
    <property type="project" value="UniProtKB-UniRule"/>
</dbReference>
<comment type="function">
    <text evidence="9">Acts as a ribosome collision sensor, splitting the ribosome into its 2 subunits. Detects stalled/collided 70S ribosomes which it binds and splits by an ATP-hydrolysis driven conformational change. Acts upstream of the ribosome quality control system (RQC), a ribosome-associated complex that mediates the extraction of incompletely synthesized nascent chains from stalled ribosomes and their subsequent degradation. Probably generates substrates for RQC.</text>
</comment>
<dbReference type="FunFam" id="3.40.50.300:FF:000830">
    <property type="entry name" value="Endonuclease MutS2"/>
    <property type="match status" value="1"/>
</dbReference>
<dbReference type="Pfam" id="PF00488">
    <property type="entry name" value="MutS_V"/>
    <property type="match status" value="1"/>
</dbReference>
<evidence type="ECO:0000256" key="9">
    <source>
        <dbReference type="HAMAP-Rule" id="MF_00092"/>
    </source>
</evidence>
<evidence type="ECO:0000256" key="3">
    <source>
        <dbReference type="ARBA" id="ARBA00022741"/>
    </source>
</evidence>
<comment type="subunit">
    <text evidence="9">Homodimer. Binds to stalled ribosomes, contacting rRNA.</text>
</comment>
<proteinExistence type="inferred from homology"/>
<evidence type="ECO:0000313" key="12">
    <source>
        <dbReference type="EMBL" id="SUB74468.1"/>
    </source>
</evidence>
<dbReference type="SMART" id="SM00534">
    <property type="entry name" value="MUTSac"/>
    <property type="match status" value="1"/>
</dbReference>
<evidence type="ECO:0000256" key="10">
    <source>
        <dbReference type="SAM" id="Coils"/>
    </source>
</evidence>
<name>A0A379D916_9FIRM</name>
<evidence type="ECO:0000256" key="4">
    <source>
        <dbReference type="ARBA" id="ARBA00022759"/>
    </source>
</evidence>
<dbReference type="GO" id="GO:0019843">
    <property type="term" value="F:rRNA binding"/>
    <property type="evidence" value="ECO:0007669"/>
    <property type="project" value="UniProtKB-UniRule"/>
</dbReference>
<organism evidence="12 13">
    <name type="scientific">Peptoniphilus indolicus</name>
    <dbReference type="NCBI Taxonomy" id="33030"/>
    <lineage>
        <taxon>Bacteria</taxon>
        <taxon>Bacillati</taxon>
        <taxon>Bacillota</taxon>
        <taxon>Tissierellia</taxon>
        <taxon>Tissierellales</taxon>
        <taxon>Peptoniphilaceae</taxon>
        <taxon>Peptoniphilus</taxon>
    </lineage>
</organism>
<evidence type="ECO:0000256" key="6">
    <source>
        <dbReference type="ARBA" id="ARBA00022840"/>
    </source>
</evidence>
<dbReference type="GO" id="GO:0030983">
    <property type="term" value="F:mismatched DNA binding"/>
    <property type="evidence" value="ECO:0007669"/>
    <property type="project" value="InterPro"/>
</dbReference>
<feature type="coiled-coil region" evidence="10">
    <location>
        <begin position="230"/>
        <end position="265"/>
    </location>
</feature>
<dbReference type="PIRSF" id="PIRSF005814">
    <property type="entry name" value="MutS_YshD"/>
    <property type="match status" value="1"/>
</dbReference>
<dbReference type="Proteomes" id="UP000254777">
    <property type="component" value="Unassembled WGS sequence"/>
</dbReference>
<keyword evidence="8 9" id="KW-0238">DNA-binding</keyword>
<keyword evidence="7 9" id="KW-0694">RNA-binding</keyword>
<keyword evidence="4 9" id="KW-0255">Endonuclease</keyword>
<dbReference type="Pfam" id="PF01713">
    <property type="entry name" value="Smr"/>
    <property type="match status" value="1"/>
</dbReference>
<evidence type="ECO:0000256" key="5">
    <source>
        <dbReference type="ARBA" id="ARBA00022801"/>
    </source>
</evidence>
<dbReference type="CDD" id="cd03280">
    <property type="entry name" value="ABC_MutS2"/>
    <property type="match status" value="1"/>
</dbReference>
<dbReference type="GO" id="GO:0140664">
    <property type="term" value="F:ATP-dependent DNA damage sensor activity"/>
    <property type="evidence" value="ECO:0007669"/>
    <property type="project" value="InterPro"/>
</dbReference>
<keyword evidence="10" id="KW-0175">Coiled coil</keyword>
<dbReference type="HAMAP" id="MF_00092">
    <property type="entry name" value="MutS2"/>
    <property type="match status" value="1"/>
</dbReference>
<dbReference type="PANTHER" id="PTHR48466">
    <property type="entry name" value="OS10G0509000 PROTEIN-RELATED"/>
    <property type="match status" value="1"/>
</dbReference>
<keyword evidence="5 9" id="KW-0378">Hydrolase</keyword>
<sequence length="789" mass="89767">MDEPILKSYRVLEFDKIIEKLKAMMSSELAVKYADEVKISMDKIEVMQRLKETTEAVDYIIKRGEPPLFGIYEMSGYMKRLEIGGYLTAGQLIKVGDFLRVSRYLKTYLAPDDSDLQSEILVNYADGLMAFKKIEDTISDAIISENEIADSASQKLSSIRRQISKKKDSIRERLSSMISSGSEYLQDAIVTIREGRYVIPVKNEHKSKVKGIVHDVSSSKQTVYIEPLAVVNINNELRSLEVEEREEIERILQEISSRVDDVRHEILLNQDLLREIDFIFAKGKLSLEYDGRKPIINDKGYVNLKSARHPLLDKKKVVPIDISLGGEFTSLIITGPNTGGKTVSIKTLGLLTLMAQYGLHIPTMENSEIAIFDKVLADIGDEQSIEQSLSTFSSHMVNIVEILKEITPKSLVIFDELGAGTDPTEGAALARSIMDFMLRRKIRCISTTHYNQLKLYALSTDGVQNASMEFNVDTLSPTYKLLIGVPGKSNAFEISRKLGLPDIIIRDAKKMISEDNIEFEEVLSSIEKDRTRIEEYKQAAEIESLEYKKKNEKLKKEIEKLNQEREKVLEKAREEANRLVLTTRENMELVINELSELREQMNSAQARKLQEAQDLYRESFKSAQKKNEFVLEKADEVIGELKVGETVRSTSLNSEGVVLELPDSKNQVLLQMGMLKMKLPLDTLIRTNAEKEVQKTKTRNIIDKKSKYIKSEIDIRGNNFEDARVIVDKYIDDAYLSGIKEIRIIHGKGTGVLREKIRDYLRKNKYVKHYEDAPNNQGGYGATVVEFKN</sequence>
<dbReference type="GO" id="GO:0072344">
    <property type="term" value="P:rescue of stalled ribosome"/>
    <property type="evidence" value="ECO:0007669"/>
    <property type="project" value="UniProtKB-UniRule"/>
</dbReference>
<dbReference type="GO" id="GO:0045910">
    <property type="term" value="P:negative regulation of DNA recombination"/>
    <property type="evidence" value="ECO:0007669"/>
    <property type="project" value="InterPro"/>
</dbReference>
<reference evidence="12 13" key="1">
    <citation type="submission" date="2018-06" db="EMBL/GenBank/DDBJ databases">
        <authorList>
            <consortium name="Pathogen Informatics"/>
            <person name="Doyle S."/>
        </authorList>
    </citation>
    <scope>NUCLEOTIDE SEQUENCE [LARGE SCALE GENOMIC DNA]</scope>
    <source>
        <strain evidence="12 13">NCTC11088</strain>
    </source>
</reference>
<dbReference type="SUPFAM" id="SSF52540">
    <property type="entry name" value="P-loop containing nucleoside triphosphate hydrolases"/>
    <property type="match status" value="1"/>
</dbReference>
<feature type="binding site" evidence="9">
    <location>
        <begin position="335"/>
        <end position="342"/>
    </location>
    <ligand>
        <name>ATP</name>
        <dbReference type="ChEBI" id="CHEBI:30616"/>
    </ligand>
</feature>
<dbReference type="InterPro" id="IPR046893">
    <property type="entry name" value="MSSS"/>
</dbReference>
<evidence type="ECO:0000313" key="13">
    <source>
        <dbReference type="Proteomes" id="UP000254777"/>
    </source>
</evidence>
<dbReference type="RefSeq" id="WP_115311926.1">
    <property type="nucleotide sequence ID" value="NZ_UGTH01000001.1"/>
</dbReference>
<feature type="domain" description="Smr" evidence="11">
    <location>
        <begin position="713"/>
        <end position="788"/>
    </location>
</feature>
<dbReference type="FunFam" id="3.30.1370.110:FF:000004">
    <property type="entry name" value="Endonuclease MutS2"/>
    <property type="match status" value="1"/>
</dbReference>
<comment type="similarity">
    <text evidence="9">Belongs to the DNA mismatch repair MutS family. MutS2 subfamily.</text>
</comment>
<dbReference type="EC" id="3.6.4.-" evidence="9"/>
<keyword evidence="6 9" id="KW-0067">ATP-binding</keyword>
<dbReference type="InterPro" id="IPR007696">
    <property type="entry name" value="DNA_mismatch_repair_MutS_core"/>
</dbReference>
<dbReference type="GO" id="GO:0005524">
    <property type="term" value="F:ATP binding"/>
    <property type="evidence" value="ECO:0007669"/>
    <property type="project" value="UniProtKB-UniRule"/>
</dbReference>
<dbReference type="Pfam" id="PF20297">
    <property type="entry name" value="MSSS"/>
    <property type="match status" value="1"/>
</dbReference>
<comment type="function">
    <text evidence="9">Endonuclease that is involved in the suppression of homologous recombination and thus may have a key role in the control of bacterial genetic diversity.</text>
</comment>
<dbReference type="PANTHER" id="PTHR48466:SF2">
    <property type="entry name" value="OS10G0509000 PROTEIN"/>
    <property type="match status" value="1"/>
</dbReference>
<dbReference type="NCBIfam" id="TIGR01069">
    <property type="entry name" value="mutS2"/>
    <property type="match status" value="1"/>
</dbReference>
<keyword evidence="1 9" id="KW-0540">Nuclease</keyword>
<dbReference type="InterPro" id="IPR036187">
    <property type="entry name" value="DNA_mismatch_repair_MutS_sf"/>
</dbReference>
<accession>A0A379D916</accession>
<dbReference type="InterPro" id="IPR002625">
    <property type="entry name" value="Smr_dom"/>
</dbReference>
<dbReference type="InterPro" id="IPR045076">
    <property type="entry name" value="MutS"/>
</dbReference>
<dbReference type="GO" id="GO:0043023">
    <property type="term" value="F:ribosomal large subunit binding"/>
    <property type="evidence" value="ECO:0007669"/>
    <property type="project" value="UniProtKB-UniRule"/>
</dbReference>
<dbReference type="SUPFAM" id="SSF48334">
    <property type="entry name" value="DNA repair protein MutS, domain III"/>
    <property type="match status" value="1"/>
</dbReference>
<dbReference type="InterPro" id="IPR000432">
    <property type="entry name" value="DNA_mismatch_repair_MutS_C"/>
</dbReference>
<dbReference type="EC" id="3.1.-.-" evidence="9"/>
<dbReference type="Gene3D" id="3.30.1370.110">
    <property type="match status" value="1"/>
</dbReference>
<feature type="coiled-coil region" evidence="10">
    <location>
        <begin position="533"/>
        <end position="614"/>
    </location>
</feature>
<keyword evidence="2 9" id="KW-0699">rRNA-binding</keyword>
<keyword evidence="3 9" id="KW-0547">Nucleotide-binding</keyword>
<evidence type="ECO:0000256" key="1">
    <source>
        <dbReference type="ARBA" id="ARBA00022722"/>
    </source>
</evidence>
<dbReference type="SMART" id="SM00463">
    <property type="entry name" value="SMR"/>
    <property type="match status" value="1"/>
</dbReference>
<dbReference type="AlphaFoldDB" id="A0A379D916"/>
<dbReference type="InterPro" id="IPR005747">
    <property type="entry name" value="MutS2"/>
</dbReference>
<dbReference type="Gene3D" id="3.40.50.300">
    <property type="entry name" value="P-loop containing nucleotide triphosphate hydrolases"/>
    <property type="match status" value="1"/>
</dbReference>
<evidence type="ECO:0000259" key="11">
    <source>
        <dbReference type="PROSITE" id="PS50828"/>
    </source>
</evidence>
<evidence type="ECO:0000256" key="7">
    <source>
        <dbReference type="ARBA" id="ARBA00022884"/>
    </source>
</evidence>
<evidence type="ECO:0000256" key="8">
    <source>
        <dbReference type="ARBA" id="ARBA00023125"/>
    </source>
</evidence>
<dbReference type="GO" id="GO:0006298">
    <property type="term" value="P:mismatch repair"/>
    <property type="evidence" value="ECO:0007669"/>
    <property type="project" value="InterPro"/>
</dbReference>
<dbReference type="GO" id="GO:0016887">
    <property type="term" value="F:ATP hydrolysis activity"/>
    <property type="evidence" value="ECO:0007669"/>
    <property type="project" value="InterPro"/>
</dbReference>
<dbReference type="EMBL" id="UGTH01000001">
    <property type="protein sequence ID" value="SUB74468.1"/>
    <property type="molecule type" value="Genomic_DNA"/>
</dbReference>
<gene>
    <name evidence="9 12" type="primary">mutS2</name>
    <name evidence="9" type="synonym">rqcU</name>
    <name evidence="12" type="ORF">NCTC11088_00212</name>
</gene>